<accession>A0A7J8IHC2</accession>
<dbReference type="Pfam" id="PF14336">
    <property type="entry name" value="GLUCM-like_C"/>
    <property type="match status" value="1"/>
</dbReference>
<proteinExistence type="predicted"/>
<dbReference type="Gene3D" id="3.90.1640.20">
    <property type="entry name" value="TON_0340"/>
    <property type="match status" value="1"/>
</dbReference>
<evidence type="ECO:0000259" key="2">
    <source>
        <dbReference type="Pfam" id="PF14336"/>
    </source>
</evidence>
<name>A0A7J8IHC2_ROUAE</name>
<feature type="region of interest" description="Disordered" evidence="1">
    <location>
        <begin position="504"/>
        <end position="526"/>
    </location>
</feature>
<dbReference type="PANTHER" id="PTHR32022:SF10">
    <property type="entry name" value="D-GLUTAMATE CYCLASE, MITOCHONDRIAL"/>
    <property type="match status" value="1"/>
</dbReference>
<dbReference type="InterPro" id="IPR025504">
    <property type="entry name" value="GLUCM_C"/>
</dbReference>
<dbReference type="GO" id="GO:0006536">
    <property type="term" value="P:glutamate metabolic process"/>
    <property type="evidence" value="ECO:0007669"/>
    <property type="project" value="TreeGrafter"/>
</dbReference>
<keyword evidence="4" id="KW-1185">Reference proteome</keyword>
<sequence>MGNEELPDQIKTGKHTFCKAVETEELFVALIQTSQTNRWYGDLHTPPEVLPSLCYKEFDSAKEAERQKRVRHGSGAPPGQRGDPAPVPRPGLEKFCQASSGRPPLLGRSEPGKWTSPTVRAVPDTGMGRPQFYKYEFGACTDGLTSLEKYSEQLKDMVTFHLGCSFFPEEASEKVGLPGRHPEGHGHVCAYKTTVPCATTDGFCCPLVVTMMPSPKDRLEKLVQASCSMGEQGRPIHIGSRGFGHLFHEDELLRAALSLSHARSVLVTAGSPMHVKHEPPEETDGPPGAMALAAFLQALEEDVSMAVDQRALSLFEKLVEEALEQGPETESRMTVEEDWSQGSGGLVFFFQVRGRVDLICNSCAKLILITIDIQPSGDGNYYNVRKVNIKRLVDPIDDLFLAAQKIPGISSTGVGDGGNELGMGKVKEAVKRHIRNGDVIACDVEADSAVIAGVSNWGGYALACALYILNSCEVHGRYLRKAVGPFRAPGDQSWTQALPSVTKDHRGTAQSPEWRHGQRGHGGGWAALPPYPHAGDPEAVGGHQGAPASLHYKHVECVPDGHTRIEGIPRARLLSTPARGEQRAPCWLRPCMPTS</sequence>
<organism evidence="3 4">
    <name type="scientific">Rousettus aegyptiacus</name>
    <name type="common">Egyptian fruit bat</name>
    <name type="synonym">Pteropus aegyptiacus</name>
    <dbReference type="NCBI Taxonomy" id="9407"/>
    <lineage>
        <taxon>Eukaryota</taxon>
        <taxon>Metazoa</taxon>
        <taxon>Chordata</taxon>
        <taxon>Craniata</taxon>
        <taxon>Vertebrata</taxon>
        <taxon>Euteleostomi</taxon>
        <taxon>Mammalia</taxon>
        <taxon>Eutheria</taxon>
        <taxon>Laurasiatheria</taxon>
        <taxon>Chiroptera</taxon>
        <taxon>Yinpterochiroptera</taxon>
        <taxon>Pteropodoidea</taxon>
        <taxon>Pteropodidae</taxon>
        <taxon>Rousettinae</taxon>
        <taxon>Rousettus</taxon>
    </lineage>
</organism>
<protein>
    <submittedName>
        <fullName evidence="3">D-glutamate cyclase</fullName>
    </submittedName>
</protein>
<dbReference type="EMBL" id="JACASE010000003">
    <property type="protein sequence ID" value="KAF6483984.1"/>
    <property type="molecule type" value="Genomic_DNA"/>
</dbReference>
<evidence type="ECO:0000256" key="1">
    <source>
        <dbReference type="SAM" id="MobiDB-lite"/>
    </source>
</evidence>
<comment type="caution">
    <text evidence="3">The sequence shown here is derived from an EMBL/GenBank/DDBJ whole genome shotgun (WGS) entry which is preliminary data.</text>
</comment>
<dbReference type="SUPFAM" id="SSF160920">
    <property type="entry name" value="PSTPO5379-like"/>
    <property type="match status" value="1"/>
</dbReference>
<dbReference type="InterPro" id="IPR038021">
    <property type="entry name" value="Putative_hydro-lyase"/>
</dbReference>
<reference evidence="3 4" key="1">
    <citation type="journal article" date="2020" name="Nature">
        <title>Six reference-quality genomes reveal evolution of bat adaptations.</title>
        <authorList>
            <person name="Jebb D."/>
            <person name="Huang Z."/>
            <person name="Pippel M."/>
            <person name="Hughes G.M."/>
            <person name="Lavrichenko K."/>
            <person name="Devanna P."/>
            <person name="Winkler S."/>
            <person name="Jermiin L.S."/>
            <person name="Skirmuntt E.C."/>
            <person name="Katzourakis A."/>
            <person name="Burkitt-Gray L."/>
            <person name="Ray D.A."/>
            <person name="Sullivan K.A.M."/>
            <person name="Roscito J.G."/>
            <person name="Kirilenko B.M."/>
            <person name="Davalos L.M."/>
            <person name="Corthals A.P."/>
            <person name="Power M.L."/>
            <person name="Jones G."/>
            <person name="Ransome R.D."/>
            <person name="Dechmann D.K.N."/>
            <person name="Locatelli A.G."/>
            <person name="Puechmaille S.J."/>
            <person name="Fedrigo O."/>
            <person name="Jarvis E.D."/>
            <person name="Hiller M."/>
            <person name="Vernes S.C."/>
            <person name="Myers E.W."/>
            <person name="Teeling E.C."/>
        </authorList>
    </citation>
    <scope>NUCLEOTIDE SEQUENCE [LARGE SCALE GENOMIC DNA]</scope>
    <source>
        <strain evidence="3">MRouAeg1</strain>
        <tissue evidence="3">Muscle</tissue>
    </source>
</reference>
<dbReference type="AlphaFoldDB" id="A0A7J8IHC2"/>
<dbReference type="Gene3D" id="3.40.1640.10">
    <property type="entry name" value="PSTPO5379-like"/>
    <property type="match status" value="1"/>
</dbReference>
<dbReference type="PANTHER" id="PTHR32022">
    <property type="entry name" value="D-GLUTAMATE CYCLASE, MITOCHONDRIAL"/>
    <property type="match status" value="1"/>
</dbReference>
<feature type="domain" description="D-glutamate cyclase-like C-terminal" evidence="2">
    <location>
        <begin position="238"/>
        <end position="504"/>
    </location>
</feature>
<dbReference type="Proteomes" id="UP000593571">
    <property type="component" value="Unassembled WGS sequence"/>
</dbReference>
<dbReference type="GO" id="GO:0047820">
    <property type="term" value="F:D-glutamate cyclase activity"/>
    <property type="evidence" value="ECO:0007669"/>
    <property type="project" value="TreeGrafter"/>
</dbReference>
<gene>
    <name evidence="3" type="ORF">HJG63_003844</name>
</gene>
<feature type="region of interest" description="Disordered" evidence="1">
    <location>
        <begin position="64"/>
        <end position="122"/>
    </location>
</feature>
<evidence type="ECO:0000313" key="4">
    <source>
        <dbReference type="Proteomes" id="UP000593571"/>
    </source>
</evidence>
<evidence type="ECO:0000313" key="3">
    <source>
        <dbReference type="EMBL" id="KAF6483984.1"/>
    </source>
</evidence>
<dbReference type="Gene3D" id="3.30.2040.10">
    <property type="entry name" value="PSTPO5379-like domain"/>
    <property type="match status" value="1"/>
</dbReference>